<dbReference type="PANTHER" id="PTHR30093:SF2">
    <property type="entry name" value="TYPE II SECRETION SYSTEM PROTEIN H"/>
    <property type="match status" value="1"/>
</dbReference>
<dbReference type="PANTHER" id="PTHR30093">
    <property type="entry name" value="GENERAL SECRETION PATHWAY PROTEIN G"/>
    <property type="match status" value="1"/>
</dbReference>
<dbReference type="InterPro" id="IPR027558">
    <property type="entry name" value="Pre_pil_HX9DG_C"/>
</dbReference>
<gene>
    <name evidence="2" type="ORF">PLANPX_5681</name>
</gene>
<dbReference type="SUPFAM" id="SSF54523">
    <property type="entry name" value="Pili subunits"/>
    <property type="match status" value="1"/>
</dbReference>
<dbReference type="NCBIfam" id="TIGR04294">
    <property type="entry name" value="pre_pil_HX9DG"/>
    <property type="match status" value="1"/>
</dbReference>
<dbReference type="Pfam" id="PF07596">
    <property type="entry name" value="SBP_bac_10"/>
    <property type="match status" value="1"/>
</dbReference>
<dbReference type="InterPro" id="IPR045584">
    <property type="entry name" value="Pilin-like"/>
</dbReference>
<evidence type="ECO:0000259" key="1">
    <source>
        <dbReference type="Pfam" id="PF07596"/>
    </source>
</evidence>
<protein>
    <recommendedName>
        <fullName evidence="1">DUF1559 domain-containing protein</fullName>
    </recommendedName>
</protein>
<evidence type="ECO:0000313" key="3">
    <source>
        <dbReference type="Proteomes" id="UP000326837"/>
    </source>
</evidence>
<dbReference type="InterPro" id="IPR012902">
    <property type="entry name" value="N_methyl_site"/>
</dbReference>
<dbReference type="InterPro" id="IPR011453">
    <property type="entry name" value="DUF1559"/>
</dbReference>
<dbReference type="NCBIfam" id="TIGR02532">
    <property type="entry name" value="IV_pilin_GFxxxE"/>
    <property type="match status" value="1"/>
</dbReference>
<organism evidence="2 3">
    <name type="scientific">Lacipirellula parvula</name>
    <dbReference type="NCBI Taxonomy" id="2650471"/>
    <lineage>
        <taxon>Bacteria</taxon>
        <taxon>Pseudomonadati</taxon>
        <taxon>Planctomycetota</taxon>
        <taxon>Planctomycetia</taxon>
        <taxon>Pirellulales</taxon>
        <taxon>Lacipirellulaceae</taxon>
        <taxon>Lacipirellula</taxon>
    </lineage>
</organism>
<name>A0A5K7XQR6_9BACT</name>
<evidence type="ECO:0000313" key="2">
    <source>
        <dbReference type="EMBL" id="BBO36069.1"/>
    </source>
</evidence>
<accession>A0A5K7XQR6</accession>
<dbReference type="Proteomes" id="UP000326837">
    <property type="component" value="Chromosome"/>
</dbReference>
<dbReference type="AlphaFoldDB" id="A0A5K7XQR6"/>
<sequence>MRTQRRPQAFTLVELLVVIAIIGVLVALLLPAVQAAREAARRSDCMNRLRQLAIASQNHHDSKNVFPSASTTKLLAGTTNQVTSLSYLVQILPYIEQQNIGKTVNFNQHWSDTTNYDASRTPLPSFRCPSKEDGEMTFTAQPGGNDAEELNLLRAHFMAVMGAKKNCPIAANETYPASTYEMSASSTCGDAGGTALNGVMFPGSEVSFKDITDGSTNTFLIGEVAWDVGPQRVWLVGSASKTGVYSYNYTAKNVMWPLNTAYRAASGMPASGYYNNDLSFGSLHPGGAHFAMADASVQFVREDVDLVGVLRPLASRASGEVVSIAGN</sequence>
<reference evidence="3" key="1">
    <citation type="submission" date="2019-10" db="EMBL/GenBank/DDBJ databases">
        <title>Lacipirellula parvula gen. nov., sp. nov., representing a lineage of planctomycetes widespread in freshwater anoxic habitats, and description of the family Lacipirellulaceae.</title>
        <authorList>
            <person name="Dedysh S.N."/>
            <person name="Kulichevskaya I.S."/>
            <person name="Beletsky A.V."/>
            <person name="Rakitin A.L."/>
            <person name="Mardanov A.V."/>
            <person name="Ivanova A.A."/>
            <person name="Saltykova V.X."/>
            <person name="Rijpstra W.I.C."/>
            <person name="Sinninghe Damste J.S."/>
            <person name="Ravin N.V."/>
        </authorList>
    </citation>
    <scope>NUCLEOTIDE SEQUENCE [LARGE SCALE GENOMIC DNA]</scope>
    <source>
        <strain evidence="3">PX69</strain>
    </source>
</reference>
<keyword evidence="3" id="KW-1185">Reference proteome</keyword>
<dbReference type="KEGG" id="lpav:PLANPX_5681"/>
<dbReference type="Pfam" id="PF07963">
    <property type="entry name" value="N_methyl"/>
    <property type="match status" value="1"/>
</dbReference>
<proteinExistence type="predicted"/>
<feature type="domain" description="DUF1559" evidence="1">
    <location>
        <begin position="34"/>
        <end position="305"/>
    </location>
</feature>
<dbReference type="Gene3D" id="3.30.700.10">
    <property type="entry name" value="Glycoprotein, Type 4 Pilin"/>
    <property type="match status" value="1"/>
</dbReference>
<dbReference type="RefSeq" id="WP_152101991.1">
    <property type="nucleotide sequence ID" value="NZ_AP021861.1"/>
</dbReference>
<dbReference type="EMBL" id="AP021861">
    <property type="protein sequence ID" value="BBO36069.1"/>
    <property type="molecule type" value="Genomic_DNA"/>
</dbReference>